<name>A0A2B7W6P3_9EURO</name>
<reference evidence="1 2" key="1">
    <citation type="submission" date="2017-10" db="EMBL/GenBank/DDBJ databases">
        <title>Comparative genomics in systemic dimorphic fungi from Ajellomycetaceae.</title>
        <authorList>
            <person name="Munoz J.F."/>
            <person name="Mcewen J.G."/>
            <person name="Clay O.K."/>
            <person name="Cuomo C.A."/>
        </authorList>
    </citation>
    <scope>NUCLEOTIDE SEQUENCE [LARGE SCALE GENOMIC DNA]</scope>
    <source>
        <strain evidence="1 2">UAMH130</strain>
    </source>
</reference>
<dbReference type="Proteomes" id="UP000224080">
    <property type="component" value="Unassembled WGS sequence"/>
</dbReference>
<evidence type="ECO:0000313" key="1">
    <source>
        <dbReference type="EMBL" id="PGG95183.1"/>
    </source>
</evidence>
<comment type="caution">
    <text evidence="1">The sequence shown here is derived from an EMBL/GenBank/DDBJ whole genome shotgun (WGS) entry which is preliminary data.</text>
</comment>
<evidence type="ECO:0000313" key="2">
    <source>
        <dbReference type="Proteomes" id="UP000224080"/>
    </source>
</evidence>
<dbReference type="EMBL" id="PDNC01000263">
    <property type="protein sequence ID" value="PGG95183.1"/>
    <property type="molecule type" value="Genomic_DNA"/>
</dbReference>
<sequence>MSRLLSHSLHTFDMSHFGRVSNDLHDKEGHQLRSYRGMLILRSHVFPEDRVVSYPYAIYAKALEFGPVA</sequence>
<gene>
    <name evidence="1" type="ORF">GX51_08314</name>
</gene>
<accession>A0A2B7W6P3</accession>
<proteinExistence type="predicted"/>
<dbReference type="AlphaFoldDB" id="A0A2B7W6P3"/>
<keyword evidence="2" id="KW-1185">Reference proteome</keyword>
<protein>
    <submittedName>
        <fullName evidence="1">Uncharacterized protein</fullName>
    </submittedName>
</protein>
<organism evidence="1 2">
    <name type="scientific">Blastomyces parvus</name>
    <dbReference type="NCBI Taxonomy" id="2060905"/>
    <lineage>
        <taxon>Eukaryota</taxon>
        <taxon>Fungi</taxon>
        <taxon>Dikarya</taxon>
        <taxon>Ascomycota</taxon>
        <taxon>Pezizomycotina</taxon>
        <taxon>Eurotiomycetes</taxon>
        <taxon>Eurotiomycetidae</taxon>
        <taxon>Onygenales</taxon>
        <taxon>Ajellomycetaceae</taxon>
        <taxon>Blastomyces</taxon>
    </lineage>
</organism>